<sequence length="59" mass="6378">MYKPATLYRAVTMMVLVSFVLTYVQAYTWTAKGGCEYSGNLGKCVAQCKGEAPSTSQSS</sequence>
<gene>
    <name evidence="2" type="ORF">BGZ96_001992</name>
</gene>
<feature type="chain" id="PRO_5045082881" evidence="1">
    <location>
        <begin position="27"/>
        <end position="59"/>
    </location>
</feature>
<organism evidence="2 3">
    <name type="scientific">Linnemannia gamsii</name>
    <dbReference type="NCBI Taxonomy" id="64522"/>
    <lineage>
        <taxon>Eukaryota</taxon>
        <taxon>Fungi</taxon>
        <taxon>Fungi incertae sedis</taxon>
        <taxon>Mucoromycota</taxon>
        <taxon>Mortierellomycotina</taxon>
        <taxon>Mortierellomycetes</taxon>
        <taxon>Mortierellales</taxon>
        <taxon>Mortierellaceae</taxon>
        <taxon>Linnemannia</taxon>
    </lineage>
</organism>
<evidence type="ECO:0000256" key="1">
    <source>
        <dbReference type="SAM" id="SignalP"/>
    </source>
</evidence>
<evidence type="ECO:0000313" key="2">
    <source>
        <dbReference type="EMBL" id="KAG0279320.1"/>
    </source>
</evidence>
<evidence type="ECO:0000313" key="3">
    <source>
        <dbReference type="Proteomes" id="UP001194696"/>
    </source>
</evidence>
<protein>
    <submittedName>
        <fullName evidence="2">Uncharacterized protein</fullName>
    </submittedName>
</protein>
<name>A0ABQ7JMA7_9FUNG</name>
<dbReference type="Proteomes" id="UP001194696">
    <property type="component" value="Unassembled WGS sequence"/>
</dbReference>
<comment type="caution">
    <text evidence="2">The sequence shown here is derived from an EMBL/GenBank/DDBJ whole genome shotgun (WGS) entry which is preliminary data.</text>
</comment>
<accession>A0ABQ7JMA7</accession>
<dbReference type="EMBL" id="JAAAIM010001357">
    <property type="protein sequence ID" value="KAG0279320.1"/>
    <property type="molecule type" value="Genomic_DNA"/>
</dbReference>
<keyword evidence="3" id="KW-1185">Reference proteome</keyword>
<keyword evidence="1" id="KW-0732">Signal</keyword>
<feature type="signal peptide" evidence="1">
    <location>
        <begin position="1"/>
        <end position="26"/>
    </location>
</feature>
<reference evidence="2 3" key="1">
    <citation type="journal article" date="2020" name="Fungal Divers.">
        <title>Resolving the Mortierellaceae phylogeny through synthesis of multi-gene phylogenetics and phylogenomics.</title>
        <authorList>
            <person name="Vandepol N."/>
            <person name="Liber J."/>
            <person name="Desiro A."/>
            <person name="Na H."/>
            <person name="Kennedy M."/>
            <person name="Barry K."/>
            <person name="Grigoriev I.V."/>
            <person name="Miller A.N."/>
            <person name="O'Donnell K."/>
            <person name="Stajich J.E."/>
            <person name="Bonito G."/>
        </authorList>
    </citation>
    <scope>NUCLEOTIDE SEQUENCE [LARGE SCALE GENOMIC DNA]</scope>
    <source>
        <strain evidence="2 3">AD045</strain>
    </source>
</reference>
<proteinExistence type="predicted"/>